<accession>A0A2C9VRV9</accession>
<dbReference type="OMA" id="SWMINYM"/>
<evidence type="ECO:0000256" key="1">
    <source>
        <dbReference type="ARBA" id="ARBA00002582"/>
    </source>
</evidence>
<evidence type="ECO:0000256" key="7">
    <source>
        <dbReference type="ARBA" id="ARBA00022989"/>
    </source>
</evidence>
<dbReference type="Proteomes" id="UP000091857">
    <property type="component" value="Chromosome 6"/>
</dbReference>
<feature type="region of interest" description="Disordered" evidence="9">
    <location>
        <begin position="123"/>
        <end position="161"/>
    </location>
</feature>
<feature type="transmembrane region" description="Helical" evidence="10">
    <location>
        <begin position="32"/>
        <end position="50"/>
    </location>
</feature>
<comment type="caution">
    <text evidence="11">The sequence shown here is derived from an EMBL/GenBank/DDBJ whole genome shotgun (WGS) entry which is preliminary data.</text>
</comment>
<comment type="similarity">
    <text evidence="4">Belongs to the oleosin family.</text>
</comment>
<dbReference type="PANTHER" id="PTHR33203">
    <property type="entry name" value="OLEOSIN"/>
    <property type="match status" value="1"/>
</dbReference>
<evidence type="ECO:0000256" key="9">
    <source>
        <dbReference type="SAM" id="MobiDB-lite"/>
    </source>
</evidence>
<dbReference type="InterPro" id="IPR000136">
    <property type="entry name" value="Oleosin"/>
</dbReference>
<dbReference type="PANTHER" id="PTHR33203:SF44">
    <property type="entry name" value="OLEOSIN 20.3 KDA"/>
    <property type="match status" value="1"/>
</dbReference>
<gene>
    <name evidence="11" type="ORF">MANES_06G108600v8</name>
</gene>
<protein>
    <recommendedName>
        <fullName evidence="13">Oleosin</fullName>
    </recommendedName>
</protein>
<feature type="transmembrane region" description="Helical" evidence="10">
    <location>
        <begin position="81"/>
        <end position="106"/>
    </location>
</feature>
<dbReference type="OrthoDB" id="1929188at2759"/>
<comment type="subcellular location">
    <subcellularLocation>
        <location evidence="3">Lipid droplet</location>
    </subcellularLocation>
    <subcellularLocation>
        <location evidence="2">Membrane</location>
        <topology evidence="2">Multi-pass membrane protein</topology>
    </subcellularLocation>
</comment>
<dbReference type="Pfam" id="PF01277">
    <property type="entry name" value="Oleosin"/>
    <property type="match status" value="1"/>
</dbReference>
<proteinExistence type="inferred from homology"/>
<name>A0A2C9VRV9_MANES</name>
<keyword evidence="7 10" id="KW-1133">Transmembrane helix</keyword>
<evidence type="ECO:0008006" key="13">
    <source>
        <dbReference type="Google" id="ProtNLM"/>
    </source>
</evidence>
<keyword evidence="6 10" id="KW-0812">Transmembrane</keyword>
<reference evidence="12" key="1">
    <citation type="journal article" date="2016" name="Nat. Biotechnol.">
        <title>Sequencing wild and cultivated cassava and related species reveals extensive interspecific hybridization and genetic diversity.</title>
        <authorList>
            <person name="Bredeson J.V."/>
            <person name="Lyons J.B."/>
            <person name="Prochnik S.E."/>
            <person name="Wu G.A."/>
            <person name="Ha C.M."/>
            <person name="Edsinger-Gonzales E."/>
            <person name="Grimwood J."/>
            <person name="Schmutz J."/>
            <person name="Rabbi I.Y."/>
            <person name="Egesi C."/>
            <person name="Nauluvula P."/>
            <person name="Lebot V."/>
            <person name="Ndunguru J."/>
            <person name="Mkamilo G."/>
            <person name="Bart R.S."/>
            <person name="Setter T.L."/>
            <person name="Gleadow R.M."/>
            <person name="Kulakow P."/>
            <person name="Ferguson M.E."/>
            <person name="Rounsley S."/>
            <person name="Rokhsar D.S."/>
        </authorList>
    </citation>
    <scope>NUCLEOTIDE SEQUENCE [LARGE SCALE GENOMIC DNA]</scope>
    <source>
        <strain evidence="12">cv. AM560-2</strain>
    </source>
</reference>
<evidence type="ECO:0000256" key="8">
    <source>
        <dbReference type="ARBA" id="ARBA00023136"/>
    </source>
</evidence>
<sequence length="161" mass="16817">MADPQHQQQRPGLEGFKGVLPEKGGGPTTSQIIAVVTLLPLSGTLLFLAGITLTGTLIGLAVTTPVFVICSPVLVPAALVIGLAVVGFLASGAFGITALSSLSWMANYLREMRGKLPQQMEQAKKRMQETAGQMGQKARETGQAVQSRAQEGTRGTEGGRT</sequence>
<dbReference type="AlphaFoldDB" id="A0A2C9VRV9"/>
<dbReference type="GO" id="GO:0019915">
    <property type="term" value="P:lipid storage"/>
    <property type="evidence" value="ECO:0000318"/>
    <property type="project" value="GO_Central"/>
</dbReference>
<dbReference type="GO" id="GO:0016020">
    <property type="term" value="C:membrane"/>
    <property type="evidence" value="ECO:0007669"/>
    <property type="project" value="UniProtKB-SubCell"/>
</dbReference>
<dbReference type="GO" id="GO:0010344">
    <property type="term" value="P:seed oilbody biogenesis"/>
    <property type="evidence" value="ECO:0000318"/>
    <property type="project" value="GO_Central"/>
</dbReference>
<dbReference type="GO" id="GO:0050826">
    <property type="term" value="P:response to freezing"/>
    <property type="evidence" value="ECO:0000318"/>
    <property type="project" value="GO_Central"/>
</dbReference>
<evidence type="ECO:0000256" key="2">
    <source>
        <dbReference type="ARBA" id="ARBA00004141"/>
    </source>
</evidence>
<dbReference type="STRING" id="3983.A0A2C9VRV9"/>
<evidence type="ECO:0000256" key="6">
    <source>
        <dbReference type="ARBA" id="ARBA00022692"/>
    </source>
</evidence>
<dbReference type="Gramene" id="Manes.06G108600.1.v8.1">
    <property type="protein sequence ID" value="Manes.06G108600.1.v8.1.CDS.1"/>
    <property type="gene ID" value="Manes.06G108600.v8.1"/>
</dbReference>
<keyword evidence="5" id="KW-0551">Lipid droplet</keyword>
<dbReference type="EMBL" id="CM004392">
    <property type="protein sequence ID" value="OAY47824.1"/>
    <property type="molecule type" value="Genomic_DNA"/>
</dbReference>
<evidence type="ECO:0000313" key="12">
    <source>
        <dbReference type="Proteomes" id="UP000091857"/>
    </source>
</evidence>
<comment type="function">
    <text evidence="1">May have a structural role to stabilize the lipid body during desiccation of the seed by preventing coalescence of the oil. Probably interacts with both lipid and phospholipid moieties of lipid bodies. May also provide recognition signals for specific lipase anchorage in lipolysis during seedling growth.</text>
</comment>
<evidence type="ECO:0000256" key="5">
    <source>
        <dbReference type="ARBA" id="ARBA00022677"/>
    </source>
</evidence>
<evidence type="ECO:0000256" key="4">
    <source>
        <dbReference type="ARBA" id="ARBA00010858"/>
    </source>
</evidence>
<evidence type="ECO:0000256" key="3">
    <source>
        <dbReference type="ARBA" id="ARBA00004502"/>
    </source>
</evidence>
<keyword evidence="12" id="KW-1185">Reference proteome</keyword>
<feature type="transmembrane region" description="Helical" evidence="10">
    <location>
        <begin position="57"/>
        <end position="75"/>
    </location>
</feature>
<evidence type="ECO:0000256" key="10">
    <source>
        <dbReference type="SAM" id="Phobius"/>
    </source>
</evidence>
<feature type="compositionally biased region" description="Polar residues" evidence="9">
    <location>
        <begin position="1"/>
        <end position="10"/>
    </location>
</feature>
<dbReference type="GO" id="GO:0012511">
    <property type="term" value="C:monolayer-surrounded lipid storage body"/>
    <property type="evidence" value="ECO:0000318"/>
    <property type="project" value="GO_Central"/>
</dbReference>
<organism evidence="11 12">
    <name type="scientific">Manihot esculenta</name>
    <name type="common">Cassava</name>
    <name type="synonym">Jatropha manihot</name>
    <dbReference type="NCBI Taxonomy" id="3983"/>
    <lineage>
        <taxon>Eukaryota</taxon>
        <taxon>Viridiplantae</taxon>
        <taxon>Streptophyta</taxon>
        <taxon>Embryophyta</taxon>
        <taxon>Tracheophyta</taxon>
        <taxon>Spermatophyta</taxon>
        <taxon>Magnoliopsida</taxon>
        <taxon>eudicotyledons</taxon>
        <taxon>Gunneridae</taxon>
        <taxon>Pentapetalae</taxon>
        <taxon>rosids</taxon>
        <taxon>fabids</taxon>
        <taxon>Malpighiales</taxon>
        <taxon>Euphorbiaceae</taxon>
        <taxon>Crotonoideae</taxon>
        <taxon>Manihoteae</taxon>
        <taxon>Manihot</taxon>
    </lineage>
</organism>
<feature type="region of interest" description="Disordered" evidence="9">
    <location>
        <begin position="1"/>
        <end position="20"/>
    </location>
</feature>
<evidence type="ECO:0000313" key="11">
    <source>
        <dbReference type="EMBL" id="OAY47824.1"/>
    </source>
</evidence>
<keyword evidence="8 10" id="KW-0472">Membrane</keyword>